<evidence type="ECO:0000259" key="5">
    <source>
        <dbReference type="Pfam" id="PF02782"/>
    </source>
</evidence>
<evidence type="ECO:0000313" key="6">
    <source>
        <dbReference type="EMBL" id="MCQ4839641.1"/>
    </source>
</evidence>
<evidence type="ECO:0000259" key="4">
    <source>
        <dbReference type="Pfam" id="PF00370"/>
    </source>
</evidence>
<reference evidence="6 7" key="1">
    <citation type="submission" date="2022-06" db="EMBL/GenBank/DDBJ databases">
        <title>Isolation of gut microbiota from human fecal samples.</title>
        <authorList>
            <person name="Pamer E.G."/>
            <person name="Barat B."/>
            <person name="Waligurski E."/>
            <person name="Medina S."/>
            <person name="Paddock L."/>
            <person name="Mostad J."/>
        </authorList>
    </citation>
    <scope>NUCLEOTIDE SEQUENCE [LARGE SCALE GENOMIC DNA]</scope>
    <source>
        <strain evidence="6 7">DFI.9.73</strain>
    </source>
</reference>
<dbReference type="InterPro" id="IPR018485">
    <property type="entry name" value="FGGY_C"/>
</dbReference>
<evidence type="ECO:0000256" key="2">
    <source>
        <dbReference type="ARBA" id="ARBA00022679"/>
    </source>
</evidence>
<dbReference type="Gene3D" id="3.30.420.40">
    <property type="match status" value="2"/>
</dbReference>
<dbReference type="CDD" id="cd07809">
    <property type="entry name" value="ASKHA_NBD_FGGY_BaXK-like"/>
    <property type="match status" value="1"/>
</dbReference>
<dbReference type="SUPFAM" id="SSF53067">
    <property type="entry name" value="Actin-like ATPase domain"/>
    <property type="match status" value="2"/>
</dbReference>
<keyword evidence="7" id="KW-1185">Reference proteome</keyword>
<proteinExistence type="inferred from homology"/>
<keyword evidence="2" id="KW-0808">Transferase</keyword>
<dbReference type="Pfam" id="PF02782">
    <property type="entry name" value="FGGY_C"/>
    <property type="match status" value="1"/>
</dbReference>
<dbReference type="EMBL" id="JANFZH010000012">
    <property type="protein sequence ID" value="MCQ4839641.1"/>
    <property type="molecule type" value="Genomic_DNA"/>
</dbReference>
<evidence type="ECO:0000256" key="1">
    <source>
        <dbReference type="ARBA" id="ARBA00009156"/>
    </source>
</evidence>
<protein>
    <submittedName>
        <fullName evidence="6">FGGY-family carbohydrate kinase</fullName>
    </submittedName>
</protein>
<feature type="domain" description="Carbohydrate kinase FGGY C-terminal" evidence="5">
    <location>
        <begin position="277"/>
        <end position="474"/>
    </location>
</feature>
<dbReference type="RefSeq" id="WP_066860908.1">
    <property type="nucleotide sequence ID" value="NZ_CABKVV010000010.1"/>
</dbReference>
<dbReference type="InterPro" id="IPR043129">
    <property type="entry name" value="ATPase_NBD"/>
</dbReference>
<dbReference type="Pfam" id="PF00370">
    <property type="entry name" value="FGGY_N"/>
    <property type="match status" value="1"/>
</dbReference>
<dbReference type="Proteomes" id="UP001524473">
    <property type="component" value="Unassembled WGS sequence"/>
</dbReference>
<evidence type="ECO:0000256" key="3">
    <source>
        <dbReference type="ARBA" id="ARBA00022777"/>
    </source>
</evidence>
<sequence>MKDAEIKTAIEQGKTALGVELGSTRIKAVLIGPDHAPIASGAFDWENRLENGIWTYRLEDVWTGVQAAYREMALQVKEKYGTALKRPGAMGFSAMMHGYLAFDGDGEQLAEFRTWRNTVTEAEAAELTELFRFNIPQRWSIAHLYRAIRNGEEHVGRIAYLTTLAGYVHWKLTGERVLGVGEASGMFPIDSGTKDFDARMVHQFDGLLEQRGLPWRLGDILPKVLVAGDPAGVLTEEGARLLDPSGELEPGVPLCPPEGDAGTGMTATNSVSVRTGNVSAGTSIFAMAVLEKELSKVYPEIDMVTTPAGLPVAMVHCNTCTSDLDAWVKLFGQLLQAAGTELPKWKLYDLLYFQALEGEADCGGVLSYNYYSGEPVTGLEEGRPLLVRNPESRLNLPNFMRAQLYAAMATLKIGMDILFDQEHVVLSRLYGHGGLFKTKGVGQRLMAGALNVPVAVMETAGEGGPWGMALLAMYRKEREQDETLESYLEQKVFRDAAGDCVEPKPEDTAGFGRYIERYRTGLAVEQAAVESLR</sequence>
<dbReference type="GeneID" id="90531319"/>
<name>A0ABT1RYA0_9FIRM</name>
<organism evidence="6 7">
    <name type="scientific">Neglectibacter timonensis</name>
    <dbReference type="NCBI Taxonomy" id="1776382"/>
    <lineage>
        <taxon>Bacteria</taxon>
        <taxon>Bacillati</taxon>
        <taxon>Bacillota</taxon>
        <taxon>Clostridia</taxon>
        <taxon>Eubacteriales</taxon>
        <taxon>Oscillospiraceae</taxon>
        <taxon>Neglectibacter</taxon>
    </lineage>
</organism>
<accession>A0ABT1RYA0</accession>
<dbReference type="InterPro" id="IPR050406">
    <property type="entry name" value="FGGY_Carb_Kinase"/>
</dbReference>
<dbReference type="PANTHER" id="PTHR43095:SF5">
    <property type="entry name" value="XYLULOSE KINASE"/>
    <property type="match status" value="1"/>
</dbReference>
<keyword evidence="3 6" id="KW-0418">Kinase</keyword>
<comment type="caution">
    <text evidence="6">The sequence shown here is derived from an EMBL/GenBank/DDBJ whole genome shotgun (WGS) entry which is preliminary data.</text>
</comment>
<dbReference type="GO" id="GO:0016301">
    <property type="term" value="F:kinase activity"/>
    <property type="evidence" value="ECO:0007669"/>
    <property type="project" value="UniProtKB-KW"/>
</dbReference>
<feature type="domain" description="Carbohydrate kinase FGGY N-terminal" evidence="4">
    <location>
        <begin position="16"/>
        <end position="241"/>
    </location>
</feature>
<comment type="similarity">
    <text evidence="1">Belongs to the FGGY kinase family.</text>
</comment>
<dbReference type="PANTHER" id="PTHR43095">
    <property type="entry name" value="SUGAR KINASE"/>
    <property type="match status" value="1"/>
</dbReference>
<dbReference type="InterPro" id="IPR018484">
    <property type="entry name" value="FGGY_N"/>
</dbReference>
<gene>
    <name evidence="6" type="ORF">NE695_06915</name>
</gene>
<evidence type="ECO:0000313" key="7">
    <source>
        <dbReference type="Proteomes" id="UP001524473"/>
    </source>
</evidence>